<dbReference type="Proteomes" id="UP001500729">
    <property type="component" value="Unassembled WGS sequence"/>
</dbReference>
<name>A0ABN1CPG1_SACER</name>
<comment type="caution">
    <text evidence="1">The sequence shown here is derived from an EMBL/GenBank/DDBJ whole genome shotgun (WGS) entry which is preliminary data.</text>
</comment>
<dbReference type="EMBL" id="BAAAGS010000012">
    <property type="protein sequence ID" value="GAA0523010.1"/>
    <property type="molecule type" value="Genomic_DNA"/>
</dbReference>
<sequence length="76" mass="7829">MHPWVCSNPGCGESGPPTVFVGRSGGGPTNGCAEAAGIAGPKTAMPTTADSAKVRRTLLRRVKLERITPPLRRSSG</sequence>
<protein>
    <submittedName>
        <fullName evidence="1">Uncharacterized protein</fullName>
    </submittedName>
</protein>
<evidence type="ECO:0000313" key="1">
    <source>
        <dbReference type="EMBL" id="GAA0523010.1"/>
    </source>
</evidence>
<gene>
    <name evidence="1" type="ORF">GCM10009533_22770</name>
</gene>
<reference evidence="1 2" key="1">
    <citation type="journal article" date="2019" name="Int. J. Syst. Evol. Microbiol.">
        <title>The Global Catalogue of Microorganisms (GCM) 10K type strain sequencing project: providing services to taxonomists for standard genome sequencing and annotation.</title>
        <authorList>
            <consortium name="The Broad Institute Genomics Platform"/>
            <consortium name="The Broad Institute Genome Sequencing Center for Infectious Disease"/>
            <person name="Wu L."/>
            <person name="Ma J."/>
        </authorList>
    </citation>
    <scope>NUCLEOTIDE SEQUENCE [LARGE SCALE GENOMIC DNA]</scope>
    <source>
        <strain evidence="1 2">JCM 10303</strain>
    </source>
</reference>
<organism evidence="1 2">
    <name type="scientific">Saccharopolyspora erythraea</name>
    <name type="common">Streptomyces erythraeus</name>
    <dbReference type="NCBI Taxonomy" id="1836"/>
    <lineage>
        <taxon>Bacteria</taxon>
        <taxon>Bacillati</taxon>
        <taxon>Actinomycetota</taxon>
        <taxon>Actinomycetes</taxon>
        <taxon>Pseudonocardiales</taxon>
        <taxon>Pseudonocardiaceae</taxon>
        <taxon>Saccharopolyspora</taxon>
    </lineage>
</organism>
<proteinExistence type="predicted"/>
<keyword evidence="2" id="KW-1185">Reference proteome</keyword>
<accession>A0ABN1CPG1</accession>
<evidence type="ECO:0000313" key="2">
    <source>
        <dbReference type="Proteomes" id="UP001500729"/>
    </source>
</evidence>